<dbReference type="AlphaFoldDB" id="A0A1H4H1E6"/>
<proteinExistence type="predicted"/>
<gene>
    <name evidence="1" type="ORF">SAMN05421743_12067</name>
</gene>
<dbReference type="Proteomes" id="UP000198584">
    <property type="component" value="Unassembled WGS sequence"/>
</dbReference>
<evidence type="ECO:0000313" key="2">
    <source>
        <dbReference type="Proteomes" id="UP000198584"/>
    </source>
</evidence>
<accession>A0A1H4H1E6</accession>
<evidence type="ECO:0000313" key="1">
    <source>
        <dbReference type="EMBL" id="SEB14938.1"/>
    </source>
</evidence>
<name>A0A1H4H1E6_9BACI</name>
<reference evidence="1 2" key="1">
    <citation type="submission" date="2016-10" db="EMBL/GenBank/DDBJ databases">
        <authorList>
            <person name="de Groot N.N."/>
        </authorList>
    </citation>
    <scope>NUCLEOTIDE SEQUENCE [LARGE SCALE GENOMIC DNA]</scope>
    <source>
        <strain evidence="1 2">CCM7597</strain>
    </source>
</reference>
<sequence length="31" mass="3313">MKLALIIGVCVTFLTSIFAAGYDEKPGTPQK</sequence>
<keyword evidence="2" id="KW-1185">Reference proteome</keyword>
<dbReference type="EMBL" id="FNQR01000020">
    <property type="protein sequence ID" value="SEB14938.1"/>
    <property type="molecule type" value="Genomic_DNA"/>
</dbReference>
<protein>
    <submittedName>
        <fullName evidence="1">Uncharacterized protein</fullName>
    </submittedName>
</protein>
<organism evidence="1 2">
    <name type="scientific">Thalassobacillus cyri</name>
    <dbReference type="NCBI Taxonomy" id="571932"/>
    <lineage>
        <taxon>Bacteria</taxon>
        <taxon>Bacillati</taxon>
        <taxon>Bacillota</taxon>
        <taxon>Bacilli</taxon>
        <taxon>Bacillales</taxon>
        <taxon>Bacillaceae</taxon>
        <taxon>Thalassobacillus</taxon>
    </lineage>
</organism>